<dbReference type="PANTHER" id="PTHR43280:SF28">
    <property type="entry name" value="HTH-TYPE TRANSCRIPTIONAL ACTIVATOR RHAS"/>
    <property type="match status" value="1"/>
</dbReference>
<gene>
    <name evidence="5" type="ORF">HQM25_01225</name>
</gene>
<dbReference type="SUPFAM" id="SSF46689">
    <property type="entry name" value="Homeodomain-like"/>
    <property type="match status" value="2"/>
</dbReference>
<sequence>MTESDERLASIVAVLTGVLSCPVILTAEIPSALLSFEREHCLNPQIQPAFTAAALREFVGGMPAQVIHEVEEPLGMAVTLVRWQDRLLMIGPYTHEQMYPGTAEELMSRLAIPTAHLSLYKLYRTRYPIVDAEYVHRSASALMRAAGHEDALGSLQHVKAEGGTIAPGQGEPPQSASFAVIDERYRLEQEFMDAVADGSADDALTALQHLAGMPRVIGYLNTPFLGTTILRIMARVAAQRGGLPAVTIDAISQDYAQRLHRIGHTSDPRRTVGFTAQMVTDFCQAVRRHRQRGFPPLVRRVTDEIDLHLSSPASTSELSERLGVSASTLARRFKDATATTVAGYIAQRRAERAARLLATTSQSVRDIALFVGYDDANYFVKVFRAEYGMTPTAYREAHAG</sequence>
<dbReference type="PANTHER" id="PTHR43280">
    <property type="entry name" value="ARAC-FAMILY TRANSCRIPTIONAL REGULATOR"/>
    <property type="match status" value="1"/>
</dbReference>
<protein>
    <submittedName>
        <fullName evidence="5">Helix-turn-helix transcriptional regulator</fullName>
    </submittedName>
</protein>
<keyword evidence="1" id="KW-0805">Transcription regulation</keyword>
<evidence type="ECO:0000313" key="5">
    <source>
        <dbReference type="EMBL" id="QKJ18170.1"/>
    </source>
</evidence>
<dbReference type="GO" id="GO:0003700">
    <property type="term" value="F:DNA-binding transcription factor activity"/>
    <property type="evidence" value="ECO:0007669"/>
    <property type="project" value="InterPro"/>
</dbReference>
<keyword evidence="3" id="KW-0804">Transcription</keyword>
<accession>A0A7D4PKB5</accession>
<keyword evidence="2" id="KW-0238">DNA-binding</keyword>
<dbReference type="AlphaFoldDB" id="A0A7D4PKB5"/>
<feature type="domain" description="HTH araC/xylS-type" evidence="4">
    <location>
        <begin position="299"/>
        <end position="397"/>
    </location>
</feature>
<evidence type="ECO:0000259" key="4">
    <source>
        <dbReference type="PROSITE" id="PS01124"/>
    </source>
</evidence>
<dbReference type="Gene3D" id="1.10.10.60">
    <property type="entry name" value="Homeodomain-like"/>
    <property type="match status" value="2"/>
</dbReference>
<dbReference type="PROSITE" id="PS51257">
    <property type="entry name" value="PROKAR_LIPOPROTEIN"/>
    <property type="match status" value="1"/>
</dbReference>
<dbReference type="InterPro" id="IPR009057">
    <property type="entry name" value="Homeodomain-like_sf"/>
</dbReference>
<dbReference type="SMART" id="SM00342">
    <property type="entry name" value="HTH_ARAC"/>
    <property type="match status" value="1"/>
</dbReference>
<dbReference type="InterPro" id="IPR018060">
    <property type="entry name" value="HTH_AraC"/>
</dbReference>
<dbReference type="InterPro" id="IPR020449">
    <property type="entry name" value="Tscrpt_reg_AraC-type_HTH"/>
</dbReference>
<reference evidence="5 6" key="1">
    <citation type="submission" date="2020-05" db="EMBL/GenBank/DDBJ databases">
        <title>Strain PA2F3 complete genome.</title>
        <authorList>
            <person name="Kim Y.-S."/>
            <person name="Kim S.-J."/>
            <person name="Jung H.-k."/>
            <person name="Kim S.-E."/>
            <person name="Kim K.-H."/>
        </authorList>
    </citation>
    <scope>NUCLEOTIDE SEQUENCE [LARGE SCALE GENOMIC DNA]</scope>
    <source>
        <strain evidence="5 6">PA2F3</strain>
    </source>
</reference>
<evidence type="ECO:0000256" key="1">
    <source>
        <dbReference type="ARBA" id="ARBA00023015"/>
    </source>
</evidence>
<proteinExistence type="predicted"/>
<dbReference type="Pfam" id="PF12833">
    <property type="entry name" value="HTH_18"/>
    <property type="match status" value="1"/>
</dbReference>
<dbReference type="GO" id="GO:0043565">
    <property type="term" value="F:sequence-specific DNA binding"/>
    <property type="evidence" value="ECO:0007669"/>
    <property type="project" value="InterPro"/>
</dbReference>
<dbReference type="PRINTS" id="PR00032">
    <property type="entry name" value="HTHARAC"/>
</dbReference>
<evidence type="ECO:0000256" key="2">
    <source>
        <dbReference type="ARBA" id="ARBA00023125"/>
    </source>
</evidence>
<evidence type="ECO:0000256" key="3">
    <source>
        <dbReference type="ARBA" id="ARBA00023163"/>
    </source>
</evidence>
<evidence type="ECO:0000313" key="6">
    <source>
        <dbReference type="Proteomes" id="UP000502498"/>
    </source>
</evidence>
<name>A0A7D4PKB5_9MICO</name>
<dbReference type="EMBL" id="CP054038">
    <property type="protein sequence ID" value="QKJ18170.1"/>
    <property type="molecule type" value="Genomic_DNA"/>
</dbReference>
<dbReference type="Proteomes" id="UP000502498">
    <property type="component" value="Chromosome"/>
</dbReference>
<dbReference type="PROSITE" id="PS01124">
    <property type="entry name" value="HTH_ARAC_FAMILY_2"/>
    <property type="match status" value="1"/>
</dbReference>
<organism evidence="5 6">
    <name type="scientific">Microbacterium hominis</name>
    <dbReference type="NCBI Taxonomy" id="162426"/>
    <lineage>
        <taxon>Bacteria</taxon>
        <taxon>Bacillati</taxon>
        <taxon>Actinomycetota</taxon>
        <taxon>Actinomycetes</taxon>
        <taxon>Micrococcales</taxon>
        <taxon>Microbacteriaceae</taxon>
        <taxon>Microbacterium</taxon>
    </lineage>
</organism>
<dbReference type="RefSeq" id="WP_172988550.1">
    <property type="nucleotide sequence ID" value="NZ_CP054038.1"/>
</dbReference>